<evidence type="ECO:0000313" key="3">
    <source>
        <dbReference type="Proteomes" id="UP001652432"/>
    </source>
</evidence>
<gene>
    <name evidence="2" type="ORF">OCV77_05930</name>
</gene>
<keyword evidence="1" id="KW-0812">Transmembrane</keyword>
<evidence type="ECO:0000256" key="1">
    <source>
        <dbReference type="SAM" id="Phobius"/>
    </source>
</evidence>
<keyword evidence="1" id="KW-1133">Transmembrane helix</keyword>
<organism evidence="2 3">
    <name type="scientific">Suilimivivens aceti</name>
    <dbReference type="NCBI Taxonomy" id="2981774"/>
    <lineage>
        <taxon>Bacteria</taxon>
        <taxon>Bacillati</taxon>
        <taxon>Bacillota</taxon>
        <taxon>Clostridia</taxon>
        <taxon>Lachnospirales</taxon>
        <taxon>Lachnospiraceae</taxon>
        <taxon>Suilimivivens</taxon>
    </lineage>
</organism>
<feature type="transmembrane region" description="Helical" evidence="1">
    <location>
        <begin position="73"/>
        <end position="95"/>
    </location>
</feature>
<feature type="transmembrane region" description="Helical" evidence="1">
    <location>
        <begin position="172"/>
        <end position="197"/>
    </location>
</feature>
<sequence length="206" mass="23531">MRERMEYIKRRRLYRSCLLYFLAGILAGILFMYFTGHGAAGTETFFRKSVLLEMSYGKLDKGQFLKYELPRRLRPAACLLLLSTTCFGFLAIRLYTVMKGFLAGLLFSGTVLAYGGRGVLFLIVLLFPHQLLLLPAFFLLLCFCYQISCISRAPEGCIWPIYTGRKKQLISLLLILLWILFITVMGCFLECYVNPLLVADGVKMLL</sequence>
<dbReference type="RefSeq" id="WP_262574029.1">
    <property type="nucleotide sequence ID" value="NZ_JAOQKJ010000004.1"/>
</dbReference>
<dbReference type="EMBL" id="JAOQKJ010000004">
    <property type="protein sequence ID" value="MCU6744037.1"/>
    <property type="molecule type" value="Genomic_DNA"/>
</dbReference>
<evidence type="ECO:0000313" key="2">
    <source>
        <dbReference type="EMBL" id="MCU6744037.1"/>
    </source>
</evidence>
<feature type="transmembrane region" description="Helical" evidence="1">
    <location>
        <begin position="12"/>
        <end position="34"/>
    </location>
</feature>
<dbReference type="Pfam" id="PF01944">
    <property type="entry name" value="SpoIIM"/>
    <property type="match status" value="1"/>
</dbReference>
<keyword evidence="1" id="KW-0472">Membrane</keyword>
<name>A0ABT2T1D5_9FIRM</name>
<protein>
    <submittedName>
        <fullName evidence="2">Stage II sporulation protein M</fullName>
    </submittedName>
</protein>
<proteinExistence type="predicted"/>
<accession>A0ABT2T1D5</accession>
<keyword evidence="3" id="KW-1185">Reference proteome</keyword>
<feature type="transmembrane region" description="Helical" evidence="1">
    <location>
        <begin position="132"/>
        <end position="151"/>
    </location>
</feature>
<comment type="caution">
    <text evidence="2">The sequence shown here is derived from an EMBL/GenBank/DDBJ whole genome shotgun (WGS) entry which is preliminary data.</text>
</comment>
<dbReference type="InterPro" id="IPR002798">
    <property type="entry name" value="SpoIIM-like"/>
</dbReference>
<dbReference type="Proteomes" id="UP001652432">
    <property type="component" value="Unassembled WGS sequence"/>
</dbReference>
<feature type="transmembrane region" description="Helical" evidence="1">
    <location>
        <begin position="102"/>
        <end position="126"/>
    </location>
</feature>
<reference evidence="2 3" key="1">
    <citation type="journal article" date="2021" name="ISME Commun">
        <title>Automated analysis of genomic sequences facilitates high-throughput and comprehensive description of bacteria.</title>
        <authorList>
            <person name="Hitch T.C.A."/>
        </authorList>
    </citation>
    <scope>NUCLEOTIDE SEQUENCE [LARGE SCALE GENOMIC DNA]</scope>
    <source>
        <strain evidence="2 3">Sanger_18</strain>
    </source>
</reference>